<dbReference type="EMBL" id="DF830164">
    <property type="protein sequence ID" value="GAK68443.1"/>
    <property type="molecule type" value="Genomic_DNA"/>
</dbReference>
<dbReference type="Proteomes" id="UP000053758">
    <property type="component" value="Unassembled WGS sequence"/>
</dbReference>
<dbReference type="AlphaFoldDB" id="A0A081CP47"/>
<sequence length="621" mass="67555">MAAGSRKRRRANGRLASPPLGPSPLLTRNLQLLPVGLTRLPSDVHFVSQLRNDIDELLSAVAEALLLFVVQSDGSAAGPQDDAVQEDRPVASVFSIFASLWRRKGWHYAQFAFGDHTDSKQAFGEAICRALLEHLSPHVDRRNGLMAQGQNGEDAVAFTDLRQLFEAYGVPLALYLFWSTQMYCDSGTGVKHCRPAMERIAIEQDYYDWLLELPHAVLKHLEAEPRTKRNAHIITADLVEVLCRLSGSPLDDDAGDGAVAASAGVGVRGRGTKKQRNARKTSGEPKRRRPEARKAESRSAWDRADTVFDVVPASRFHTRMPRTWPSVRVVSTLEANKEFGRLGHIVKIHPTNTNDAGSNAQAPAESSRSGGTDAERQDVLGGAREVVAGLSRGDVVRLKARQRLALASLDLSKLAEQKHSGESGSDTALRHIDTSKLLAETAEGSGRGASRQQARYEIQTPAWISSAKYTAKMKPWLEQTSTPMQQSLDRVASSSQRYAEARSRIMPSFSSADDANRAGEVEQASGEEDQPAVQIDFGQYVLQSFRAERQGRGSATAANEASQDATDGGGSSSSAARVAVDDPGSLSLESLYRLAAERTKTEAVARGETLKSLRARTSRHS</sequence>
<dbReference type="HOGENOM" id="CLU_457175_0_0_1"/>
<accession>A0A081CP47</accession>
<protein>
    <submittedName>
        <fullName evidence="1">Uncharacterized protein</fullName>
    </submittedName>
</protein>
<dbReference type="RefSeq" id="XP_014653359.1">
    <property type="nucleotide sequence ID" value="XM_014797873.1"/>
</dbReference>
<organism evidence="1 2">
    <name type="scientific">Pseudozyma antarctica</name>
    <name type="common">Yeast</name>
    <name type="synonym">Candida antarctica</name>
    <dbReference type="NCBI Taxonomy" id="84753"/>
    <lineage>
        <taxon>Eukaryota</taxon>
        <taxon>Fungi</taxon>
        <taxon>Dikarya</taxon>
        <taxon>Basidiomycota</taxon>
        <taxon>Ustilaginomycotina</taxon>
        <taxon>Ustilaginomycetes</taxon>
        <taxon>Ustilaginales</taxon>
        <taxon>Ustilaginaceae</taxon>
        <taxon>Moesziomyces</taxon>
    </lineage>
</organism>
<name>A0A081CP47_PSEA2</name>
<gene>
    <name evidence="1" type="ORF">PAN0_097c6699</name>
</gene>
<proteinExistence type="predicted"/>
<keyword evidence="2" id="KW-1185">Reference proteome</keyword>
<evidence type="ECO:0000313" key="1">
    <source>
        <dbReference type="EMBL" id="GAK68443.1"/>
    </source>
</evidence>
<dbReference type="OrthoDB" id="2547097at2759"/>
<evidence type="ECO:0000313" key="2">
    <source>
        <dbReference type="Proteomes" id="UP000053758"/>
    </source>
</evidence>
<dbReference type="GeneID" id="26307488"/>
<reference evidence="2" key="1">
    <citation type="journal article" date="2014" name="Genome Announc.">
        <title>Draft Genome Sequence of the Yeast Pseudozyma antarctica Type Strain JCM10317, a Producer of the Glycolipid Biosurfactants, Mannosylerythritol Lipids.</title>
        <authorList>
            <person name="Saika A."/>
            <person name="Koike H."/>
            <person name="Hori T."/>
            <person name="Fukuoka T."/>
            <person name="Sato S."/>
            <person name="Habe H."/>
            <person name="Kitamoto D."/>
            <person name="Morita T."/>
        </authorList>
    </citation>
    <scope>NUCLEOTIDE SEQUENCE [LARGE SCALE GENOMIC DNA]</scope>
    <source>
        <strain evidence="2">JCM 10317</strain>
    </source>
</reference>